<evidence type="ECO:0000256" key="1">
    <source>
        <dbReference type="SAM" id="MobiDB-lite"/>
    </source>
</evidence>
<evidence type="ECO:0000313" key="2">
    <source>
        <dbReference type="EMBL" id="KAK9873682.1"/>
    </source>
</evidence>
<proteinExistence type="predicted"/>
<dbReference type="Proteomes" id="UP001431783">
    <property type="component" value="Unassembled WGS sequence"/>
</dbReference>
<protein>
    <submittedName>
        <fullName evidence="2">Uncharacterized protein</fullName>
    </submittedName>
</protein>
<name>A0AAW1TZ78_9CUCU</name>
<dbReference type="AlphaFoldDB" id="A0AAW1TZ78"/>
<organism evidence="2 3">
    <name type="scientific">Henosepilachna vigintioctopunctata</name>
    <dbReference type="NCBI Taxonomy" id="420089"/>
    <lineage>
        <taxon>Eukaryota</taxon>
        <taxon>Metazoa</taxon>
        <taxon>Ecdysozoa</taxon>
        <taxon>Arthropoda</taxon>
        <taxon>Hexapoda</taxon>
        <taxon>Insecta</taxon>
        <taxon>Pterygota</taxon>
        <taxon>Neoptera</taxon>
        <taxon>Endopterygota</taxon>
        <taxon>Coleoptera</taxon>
        <taxon>Polyphaga</taxon>
        <taxon>Cucujiformia</taxon>
        <taxon>Coccinelloidea</taxon>
        <taxon>Coccinellidae</taxon>
        <taxon>Epilachninae</taxon>
        <taxon>Epilachnini</taxon>
        <taxon>Henosepilachna</taxon>
    </lineage>
</organism>
<feature type="region of interest" description="Disordered" evidence="1">
    <location>
        <begin position="1"/>
        <end position="26"/>
    </location>
</feature>
<feature type="compositionally biased region" description="Low complexity" evidence="1">
    <location>
        <begin position="1"/>
        <end position="14"/>
    </location>
</feature>
<dbReference type="EMBL" id="JARQZJ010000027">
    <property type="protein sequence ID" value="KAK9873682.1"/>
    <property type="molecule type" value="Genomic_DNA"/>
</dbReference>
<sequence>MKMSRLPSSRSSLSKKTYPDALGSGSSEEIDKVGGYLFGPKNGCFFFKNFFRPLFVRFRSGKKCPPRSERLYCRNCKELAPQVAPFRLGALFEKILRALAPKRGPLPPIAVHRWKAPTPIYYLKLSPSRKTPVPPSYSTLKSPYNSHLFLLPLTTLTRLVLCTSEGSDQ</sequence>
<keyword evidence="3" id="KW-1185">Reference proteome</keyword>
<gene>
    <name evidence="2" type="ORF">WA026_023682</name>
</gene>
<evidence type="ECO:0000313" key="3">
    <source>
        <dbReference type="Proteomes" id="UP001431783"/>
    </source>
</evidence>
<accession>A0AAW1TZ78</accession>
<comment type="caution">
    <text evidence="2">The sequence shown here is derived from an EMBL/GenBank/DDBJ whole genome shotgun (WGS) entry which is preliminary data.</text>
</comment>
<reference evidence="2 3" key="1">
    <citation type="submission" date="2023-03" db="EMBL/GenBank/DDBJ databases">
        <title>Genome insight into feeding habits of ladybird beetles.</title>
        <authorList>
            <person name="Li H.-S."/>
            <person name="Huang Y.-H."/>
            <person name="Pang H."/>
        </authorList>
    </citation>
    <scope>NUCLEOTIDE SEQUENCE [LARGE SCALE GENOMIC DNA]</scope>
    <source>
        <strain evidence="2">SYSU_2023b</strain>
        <tissue evidence="2">Whole body</tissue>
    </source>
</reference>